<keyword evidence="7" id="KW-1185">Reference proteome</keyword>
<dbReference type="Proteomes" id="UP000266693">
    <property type="component" value="Unassembled WGS sequence"/>
</dbReference>
<dbReference type="RefSeq" id="WP_118862243.1">
    <property type="nucleotide sequence ID" value="NZ_QWLV01000001.1"/>
</dbReference>
<evidence type="ECO:0000313" key="6">
    <source>
        <dbReference type="EMBL" id="RHW18736.1"/>
    </source>
</evidence>
<dbReference type="AlphaFoldDB" id="A0A396RRT1"/>
<dbReference type="InterPro" id="IPR023352">
    <property type="entry name" value="MAPEG-like_dom_sf"/>
</dbReference>
<evidence type="ECO:0000256" key="5">
    <source>
        <dbReference type="SAM" id="Phobius"/>
    </source>
</evidence>
<sequence>MILPIALTTAGAAALINAWLAWRVGRLRMSEKVPLGDGGNERVLGRMRAHANFAEFAPIVLILIALVEFARGTSFWLWAVAVIFLIGRVLHGLGMDGLPRGRIIGAAVTMTVTIGLGLYAAALPFWTAGTITQPIETVPVETVPMG</sequence>
<feature type="transmembrane region" description="Helical" evidence="5">
    <location>
        <begin position="51"/>
        <end position="69"/>
    </location>
</feature>
<comment type="caution">
    <text evidence="6">The sequence shown here is derived from an EMBL/GenBank/DDBJ whole genome shotgun (WGS) entry which is preliminary data.</text>
</comment>
<dbReference type="GO" id="GO:0016020">
    <property type="term" value="C:membrane"/>
    <property type="evidence" value="ECO:0007669"/>
    <property type="project" value="UniProtKB-SubCell"/>
</dbReference>
<name>A0A396RRT1_9SPHN</name>
<evidence type="ECO:0000313" key="7">
    <source>
        <dbReference type="Proteomes" id="UP000266693"/>
    </source>
</evidence>
<keyword evidence="4 5" id="KW-0472">Membrane</keyword>
<organism evidence="6 7">
    <name type="scientific">Sphingomonas gilva</name>
    <dbReference type="NCBI Taxonomy" id="2305907"/>
    <lineage>
        <taxon>Bacteria</taxon>
        <taxon>Pseudomonadati</taxon>
        <taxon>Pseudomonadota</taxon>
        <taxon>Alphaproteobacteria</taxon>
        <taxon>Sphingomonadales</taxon>
        <taxon>Sphingomonadaceae</taxon>
        <taxon>Sphingomonas</taxon>
    </lineage>
</organism>
<dbReference type="SUPFAM" id="SSF161084">
    <property type="entry name" value="MAPEG domain-like"/>
    <property type="match status" value="1"/>
</dbReference>
<feature type="transmembrane region" description="Helical" evidence="5">
    <location>
        <begin position="75"/>
        <end position="91"/>
    </location>
</feature>
<keyword evidence="3 5" id="KW-1133">Transmembrane helix</keyword>
<evidence type="ECO:0000256" key="1">
    <source>
        <dbReference type="ARBA" id="ARBA00004370"/>
    </source>
</evidence>
<feature type="transmembrane region" description="Helical" evidence="5">
    <location>
        <begin position="103"/>
        <end position="126"/>
    </location>
</feature>
<evidence type="ECO:0000256" key="3">
    <source>
        <dbReference type="ARBA" id="ARBA00022989"/>
    </source>
</evidence>
<accession>A0A396RRT1</accession>
<dbReference type="OrthoDB" id="7619858at2"/>
<proteinExistence type="predicted"/>
<evidence type="ECO:0000256" key="2">
    <source>
        <dbReference type="ARBA" id="ARBA00022692"/>
    </source>
</evidence>
<protein>
    <submittedName>
        <fullName evidence="6">MAPEG family protein</fullName>
    </submittedName>
</protein>
<feature type="transmembrane region" description="Helical" evidence="5">
    <location>
        <begin position="6"/>
        <end position="22"/>
    </location>
</feature>
<gene>
    <name evidence="6" type="ORF">D1610_00805</name>
</gene>
<dbReference type="Gene3D" id="1.20.120.550">
    <property type="entry name" value="Membrane associated eicosanoid/glutathione metabolism-like domain"/>
    <property type="match status" value="1"/>
</dbReference>
<reference evidence="6 7" key="1">
    <citation type="submission" date="2018-08" db="EMBL/GenBank/DDBJ databases">
        <title>The multiple taxonomic identification of Sphingomonas gilva.</title>
        <authorList>
            <person name="Zhu D."/>
            <person name="Zheng S."/>
        </authorList>
    </citation>
    <scope>NUCLEOTIDE SEQUENCE [LARGE SCALE GENOMIC DNA]</scope>
    <source>
        <strain evidence="6 7">ZDH117</strain>
    </source>
</reference>
<comment type="subcellular location">
    <subcellularLocation>
        <location evidence="1">Membrane</location>
    </subcellularLocation>
</comment>
<dbReference type="PANTHER" id="PTHR35814">
    <property type="match status" value="1"/>
</dbReference>
<dbReference type="EMBL" id="QWLV01000001">
    <property type="protein sequence ID" value="RHW18736.1"/>
    <property type="molecule type" value="Genomic_DNA"/>
</dbReference>
<dbReference type="InterPro" id="IPR001129">
    <property type="entry name" value="Membr-assoc_MAPEG"/>
</dbReference>
<dbReference type="PANTHER" id="PTHR35814:SF1">
    <property type="entry name" value="GLUTATHIONE S-TRANSFERASE-RELATED"/>
    <property type="match status" value="1"/>
</dbReference>
<keyword evidence="2 5" id="KW-0812">Transmembrane</keyword>
<evidence type="ECO:0000256" key="4">
    <source>
        <dbReference type="ARBA" id="ARBA00023136"/>
    </source>
</evidence>
<dbReference type="Pfam" id="PF01124">
    <property type="entry name" value="MAPEG"/>
    <property type="match status" value="1"/>
</dbReference>